<dbReference type="SUPFAM" id="SSF53474">
    <property type="entry name" value="alpha/beta-Hydrolases"/>
    <property type="match status" value="1"/>
</dbReference>
<sequence length="336" mass="37838">MFRPLLRLQPPLHPQITRRIWTLSTTPPLILAPVVFTGLTLTLWSYKCLMMILFQSRIIYMPGIPLGARTEKISDYSAYCRGIRWKEGKIHVDDGTVLATASATVNNSREKEKELVVVYFQGNASSTPPRLPRLSSILASLPCATTMVIPSYRGYWFSTGRPSQRGIERDLAAIFKHLREDFGGADKGIVLWGQSIGCGILMEGLAKYPLPNVTALVLETPFVSIEEMLKALYPQKWLPYRYLGWALWNRWELLVALKRILSRGWRGQVLVLQAGGDELVPAEQAGKIAEFAREAGVPVAEEKVEGALHVECMAKPRGRKAVVDFLGRIHRDIQWR</sequence>
<dbReference type="AlphaFoldDB" id="A0A5J5F5C2"/>
<reference evidence="2 3" key="1">
    <citation type="submission" date="2019-09" db="EMBL/GenBank/DDBJ databases">
        <title>Draft genome of the ectomycorrhizal ascomycete Sphaerosporella brunnea.</title>
        <authorList>
            <consortium name="DOE Joint Genome Institute"/>
            <person name="Benucci G.M."/>
            <person name="Marozzi G."/>
            <person name="Antonielli L."/>
            <person name="Sanchez S."/>
            <person name="Marco P."/>
            <person name="Wang X."/>
            <person name="Falini L.B."/>
            <person name="Barry K."/>
            <person name="Haridas S."/>
            <person name="Lipzen A."/>
            <person name="Labutti K."/>
            <person name="Grigoriev I.V."/>
            <person name="Murat C."/>
            <person name="Martin F."/>
            <person name="Albertini E."/>
            <person name="Donnini D."/>
            <person name="Bonito G."/>
        </authorList>
    </citation>
    <scope>NUCLEOTIDE SEQUENCE [LARGE SCALE GENOMIC DNA]</scope>
    <source>
        <strain evidence="2 3">Sb_GMNB300</strain>
    </source>
</reference>
<proteinExistence type="predicted"/>
<dbReference type="Proteomes" id="UP000326924">
    <property type="component" value="Unassembled WGS sequence"/>
</dbReference>
<dbReference type="Gene3D" id="3.40.50.1820">
    <property type="entry name" value="alpha/beta hydrolase"/>
    <property type="match status" value="1"/>
</dbReference>
<name>A0A5J5F5C2_9PEZI</name>
<keyword evidence="1" id="KW-1133">Transmembrane helix</keyword>
<dbReference type="PANTHER" id="PTHR12277">
    <property type="entry name" value="ALPHA/BETA HYDROLASE DOMAIN-CONTAINING PROTEIN"/>
    <property type="match status" value="1"/>
</dbReference>
<dbReference type="EMBL" id="VXIS01000032">
    <property type="protein sequence ID" value="KAA8911741.1"/>
    <property type="molecule type" value="Genomic_DNA"/>
</dbReference>
<dbReference type="InterPro" id="IPR029058">
    <property type="entry name" value="AB_hydrolase_fold"/>
</dbReference>
<dbReference type="GO" id="GO:0016020">
    <property type="term" value="C:membrane"/>
    <property type="evidence" value="ECO:0007669"/>
    <property type="project" value="TreeGrafter"/>
</dbReference>
<keyword evidence="1" id="KW-0812">Transmembrane</keyword>
<comment type="caution">
    <text evidence="2">The sequence shown here is derived from an EMBL/GenBank/DDBJ whole genome shotgun (WGS) entry which is preliminary data.</text>
</comment>
<accession>A0A5J5F5C2</accession>
<feature type="transmembrane region" description="Helical" evidence="1">
    <location>
        <begin position="20"/>
        <end position="46"/>
    </location>
</feature>
<evidence type="ECO:0000313" key="3">
    <source>
        <dbReference type="Proteomes" id="UP000326924"/>
    </source>
</evidence>
<keyword evidence="3" id="KW-1185">Reference proteome</keyword>
<dbReference type="OrthoDB" id="10249433at2759"/>
<organism evidence="2 3">
    <name type="scientific">Sphaerosporella brunnea</name>
    <dbReference type="NCBI Taxonomy" id="1250544"/>
    <lineage>
        <taxon>Eukaryota</taxon>
        <taxon>Fungi</taxon>
        <taxon>Dikarya</taxon>
        <taxon>Ascomycota</taxon>
        <taxon>Pezizomycotina</taxon>
        <taxon>Pezizomycetes</taxon>
        <taxon>Pezizales</taxon>
        <taxon>Pyronemataceae</taxon>
        <taxon>Sphaerosporella</taxon>
    </lineage>
</organism>
<dbReference type="InParanoid" id="A0A5J5F5C2"/>
<evidence type="ECO:0000256" key="1">
    <source>
        <dbReference type="SAM" id="Phobius"/>
    </source>
</evidence>
<dbReference type="GO" id="GO:0008474">
    <property type="term" value="F:palmitoyl-(protein) hydrolase activity"/>
    <property type="evidence" value="ECO:0007669"/>
    <property type="project" value="TreeGrafter"/>
</dbReference>
<keyword evidence="1" id="KW-0472">Membrane</keyword>
<keyword evidence="2" id="KW-0378">Hydrolase</keyword>
<protein>
    <submittedName>
        <fullName evidence="2">Alpha/Beta hydrolase protein</fullName>
    </submittedName>
</protein>
<dbReference type="PANTHER" id="PTHR12277:SF64">
    <property type="entry name" value="SUPERFAMILY HYDROLASE, PUTATIVE (AFU_ORTHOLOGUE AFUA_3G01760)-RELATED"/>
    <property type="match status" value="1"/>
</dbReference>
<evidence type="ECO:0000313" key="2">
    <source>
        <dbReference type="EMBL" id="KAA8911741.1"/>
    </source>
</evidence>
<gene>
    <name evidence="2" type="ORF">FN846DRAFT_773755</name>
</gene>